<keyword evidence="4 6" id="KW-0694">RNA-binding</keyword>
<dbReference type="PANTHER" id="PTHR11960">
    <property type="entry name" value="EUKARYOTIC TRANSLATION INITIATION FACTOR 4E RELATED"/>
    <property type="match status" value="1"/>
</dbReference>
<dbReference type="AlphaFoldDB" id="A0A7R9LCT2"/>
<dbReference type="SUPFAM" id="SSF55418">
    <property type="entry name" value="eIF4e-like"/>
    <property type="match status" value="1"/>
</dbReference>
<keyword evidence="2 6" id="KW-0396">Initiation factor</keyword>
<dbReference type="OrthoDB" id="6505237at2759"/>
<reference evidence="7" key="1">
    <citation type="submission" date="2020-11" db="EMBL/GenBank/DDBJ databases">
        <authorList>
            <person name="Tran Van P."/>
        </authorList>
    </citation>
    <scope>NUCLEOTIDE SEQUENCE</scope>
</reference>
<dbReference type="EMBL" id="OC876538">
    <property type="protein sequence ID" value="CAD7639329.1"/>
    <property type="molecule type" value="Genomic_DNA"/>
</dbReference>
<dbReference type="Proteomes" id="UP000759131">
    <property type="component" value="Unassembled WGS sequence"/>
</dbReference>
<dbReference type="EMBL" id="CAJPIZ010021963">
    <property type="protein sequence ID" value="CAG2117790.1"/>
    <property type="molecule type" value="Genomic_DNA"/>
</dbReference>
<organism evidence="7">
    <name type="scientific">Medioppia subpectinata</name>
    <dbReference type="NCBI Taxonomy" id="1979941"/>
    <lineage>
        <taxon>Eukaryota</taxon>
        <taxon>Metazoa</taxon>
        <taxon>Ecdysozoa</taxon>
        <taxon>Arthropoda</taxon>
        <taxon>Chelicerata</taxon>
        <taxon>Arachnida</taxon>
        <taxon>Acari</taxon>
        <taxon>Acariformes</taxon>
        <taxon>Sarcoptiformes</taxon>
        <taxon>Oribatida</taxon>
        <taxon>Brachypylina</taxon>
        <taxon>Oppioidea</taxon>
        <taxon>Oppiidae</taxon>
        <taxon>Medioppia</taxon>
    </lineage>
</organism>
<dbReference type="GO" id="GO:0016281">
    <property type="term" value="C:eukaryotic translation initiation factor 4F complex"/>
    <property type="evidence" value="ECO:0007669"/>
    <property type="project" value="TreeGrafter"/>
</dbReference>
<protein>
    <recommendedName>
        <fullName evidence="9">EIF-4F 25 kDa subunit</fullName>
    </recommendedName>
</protein>
<keyword evidence="8" id="KW-1185">Reference proteome</keyword>
<dbReference type="GO" id="GO:0006417">
    <property type="term" value="P:regulation of translation"/>
    <property type="evidence" value="ECO:0007669"/>
    <property type="project" value="UniProtKB-KW"/>
</dbReference>
<dbReference type="InterPro" id="IPR023398">
    <property type="entry name" value="TIF_eIF4e-like"/>
</dbReference>
<dbReference type="GO" id="GO:0003743">
    <property type="term" value="F:translation initiation factor activity"/>
    <property type="evidence" value="ECO:0007669"/>
    <property type="project" value="UniProtKB-KW"/>
</dbReference>
<sequence>MSASPSSASRNSTMTTIAKFKDGLSFIEAINNVLQKKSPIKSSNADQKWLIWYWKPNNGNDWHWEDFLQLKASFTTKDDFWRAYNEVNGFEFGLLSSHYNYCVFKEGIKPMWEDSANGRGGRWVLEFPRKWDWKHVTVLNDIWLKLVVLMIRHNINKIAIWTANADNTLVNLMIGEIIKANTGFNGKMYYTSHNSSDQKIVVNREKKIRFKGSPIN</sequence>
<evidence type="ECO:0000256" key="6">
    <source>
        <dbReference type="RuleBase" id="RU004374"/>
    </source>
</evidence>
<dbReference type="Gene3D" id="3.30.760.10">
    <property type="entry name" value="RNA Cap, Translation Initiation Factor Eif4e"/>
    <property type="match status" value="1"/>
</dbReference>
<evidence type="ECO:0000256" key="3">
    <source>
        <dbReference type="ARBA" id="ARBA00022845"/>
    </source>
</evidence>
<keyword evidence="3" id="KW-0810">Translation regulation</keyword>
<name>A0A7R9LCT2_9ACAR</name>
<dbReference type="GO" id="GO:0000340">
    <property type="term" value="F:RNA 7-methylguanosine cap binding"/>
    <property type="evidence" value="ECO:0007669"/>
    <property type="project" value="TreeGrafter"/>
</dbReference>
<evidence type="ECO:0008006" key="9">
    <source>
        <dbReference type="Google" id="ProtNLM"/>
    </source>
</evidence>
<gene>
    <name evidence="7" type="ORF">OSB1V03_LOCUS17743</name>
</gene>
<evidence type="ECO:0000256" key="5">
    <source>
        <dbReference type="ARBA" id="ARBA00022917"/>
    </source>
</evidence>
<dbReference type="InterPro" id="IPR001040">
    <property type="entry name" value="TIF_eIF_4E"/>
</dbReference>
<proteinExistence type="inferred from homology"/>
<evidence type="ECO:0000313" key="8">
    <source>
        <dbReference type="Proteomes" id="UP000759131"/>
    </source>
</evidence>
<accession>A0A7R9LCT2</accession>
<comment type="similarity">
    <text evidence="1 6">Belongs to the eukaryotic initiation factor 4E family.</text>
</comment>
<evidence type="ECO:0000256" key="1">
    <source>
        <dbReference type="ARBA" id="ARBA00009860"/>
    </source>
</evidence>
<evidence type="ECO:0000256" key="2">
    <source>
        <dbReference type="ARBA" id="ARBA00022540"/>
    </source>
</evidence>
<evidence type="ECO:0000313" key="7">
    <source>
        <dbReference type="EMBL" id="CAD7639329.1"/>
    </source>
</evidence>
<keyword evidence="5 6" id="KW-0648">Protein biosynthesis</keyword>
<dbReference type="PANTHER" id="PTHR11960:SF8">
    <property type="entry name" value="EUKARYOTIC TRANSLATION INITIATION FACTOR 4E1-RELATED"/>
    <property type="match status" value="1"/>
</dbReference>
<dbReference type="Pfam" id="PF01652">
    <property type="entry name" value="IF4E"/>
    <property type="match status" value="1"/>
</dbReference>
<evidence type="ECO:0000256" key="4">
    <source>
        <dbReference type="ARBA" id="ARBA00022884"/>
    </source>
</evidence>